<accession>A0A811VDH8</accession>
<comment type="caution">
    <text evidence="1">The sequence shown here is derived from an EMBL/GenBank/DDBJ whole genome shotgun (WGS) entry which is preliminary data.</text>
</comment>
<evidence type="ECO:0000313" key="1">
    <source>
        <dbReference type="EMBL" id="CAD7012259.1"/>
    </source>
</evidence>
<sequence length="92" mass="10459">MKYGLQTQPQKLVSFAVITIANIKYVSCEPWRMSNFFGNYLPLTGCDFYTPAKRRQSCLTVVCSNACCYVGFFQNLKLISSQNVIYGVVAFY</sequence>
<dbReference type="Proteomes" id="UP000606786">
    <property type="component" value="Unassembled WGS sequence"/>
</dbReference>
<reference evidence="1" key="1">
    <citation type="submission" date="2020-11" db="EMBL/GenBank/DDBJ databases">
        <authorList>
            <person name="Whitehead M."/>
        </authorList>
    </citation>
    <scope>NUCLEOTIDE SEQUENCE</scope>
    <source>
        <strain evidence="1">EGII</strain>
    </source>
</reference>
<dbReference type="AlphaFoldDB" id="A0A811VDH8"/>
<dbReference type="EMBL" id="CAJHJT010000056">
    <property type="protein sequence ID" value="CAD7012259.1"/>
    <property type="molecule type" value="Genomic_DNA"/>
</dbReference>
<evidence type="ECO:0000313" key="2">
    <source>
        <dbReference type="Proteomes" id="UP000606786"/>
    </source>
</evidence>
<name>A0A811VDH8_CERCA</name>
<organism evidence="1 2">
    <name type="scientific">Ceratitis capitata</name>
    <name type="common">Mediterranean fruit fly</name>
    <name type="synonym">Tephritis capitata</name>
    <dbReference type="NCBI Taxonomy" id="7213"/>
    <lineage>
        <taxon>Eukaryota</taxon>
        <taxon>Metazoa</taxon>
        <taxon>Ecdysozoa</taxon>
        <taxon>Arthropoda</taxon>
        <taxon>Hexapoda</taxon>
        <taxon>Insecta</taxon>
        <taxon>Pterygota</taxon>
        <taxon>Neoptera</taxon>
        <taxon>Endopterygota</taxon>
        <taxon>Diptera</taxon>
        <taxon>Brachycera</taxon>
        <taxon>Muscomorpha</taxon>
        <taxon>Tephritoidea</taxon>
        <taxon>Tephritidae</taxon>
        <taxon>Ceratitis</taxon>
        <taxon>Ceratitis</taxon>
    </lineage>
</organism>
<keyword evidence="2" id="KW-1185">Reference proteome</keyword>
<gene>
    <name evidence="1" type="ORF">CCAP1982_LOCUS20355</name>
</gene>
<protein>
    <submittedName>
        <fullName evidence="1">(Mediterranean fruit fly) hypothetical protein</fullName>
    </submittedName>
</protein>
<proteinExistence type="predicted"/>